<reference evidence="3" key="1">
    <citation type="journal article" date="2019" name="Int. J. Syst. Evol. Microbiol.">
        <title>The Global Catalogue of Microorganisms (GCM) 10K type strain sequencing project: providing services to taxonomists for standard genome sequencing and annotation.</title>
        <authorList>
            <consortium name="The Broad Institute Genomics Platform"/>
            <consortium name="The Broad Institute Genome Sequencing Center for Infectious Disease"/>
            <person name="Wu L."/>
            <person name="Ma J."/>
        </authorList>
    </citation>
    <scope>NUCLEOTIDE SEQUENCE [LARGE SCALE GENOMIC DNA]</scope>
    <source>
        <strain evidence="3">CECT 7184</strain>
    </source>
</reference>
<feature type="transmembrane region" description="Helical" evidence="1">
    <location>
        <begin position="5"/>
        <end position="26"/>
    </location>
</feature>
<keyword evidence="1" id="KW-1133">Transmembrane helix</keyword>
<keyword evidence="1" id="KW-0472">Membrane</keyword>
<accession>A0ABW0YMK8</accession>
<protein>
    <submittedName>
        <fullName evidence="2">Uncharacterized protein</fullName>
    </submittedName>
</protein>
<sequence length="73" mass="8435">MLVRFFVLLVGFGLSVAGGISLLAYMNYMAAGYTFYSYVEFIVHRIEFYIFVLGLLFIAVSIYFPQRMRGNKE</sequence>
<feature type="transmembrane region" description="Helical" evidence="1">
    <location>
        <begin position="46"/>
        <end position="64"/>
    </location>
</feature>
<proteinExistence type="predicted"/>
<name>A0ABW0YMK8_9BACI</name>
<evidence type="ECO:0000313" key="2">
    <source>
        <dbReference type="EMBL" id="MFC5712512.1"/>
    </source>
</evidence>
<keyword evidence="1" id="KW-0812">Transmembrane</keyword>
<comment type="caution">
    <text evidence="2">The sequence shown here is derived from an EMBL/GenBank/DDBJ whole genome shotgun (WGS) entry which is preliminary data.</text>
</comment>
<dbReference type="EMBL" id="JBHSOZ010000003">
    <property type="protein sequence ID" value="MFC5712512.1"/>
    <property type="molecule type" value="Genomic_DNA"/>
</dbReference>
<dbReference type="Pfam" id="PF26135">
    <property type="entry name" value="YuzI"/>
    <property type="match status" value="1"/>
</dbReference>
<keyword evidence="3" id="KW-1185">Reference proteome</keyword>
<dbReference type="RefSeq" id="WP_054634935.1">
    <property type="nucleotide sequence ID" value="NZ_JBHSOZ010000003.1"/>
</dbReference>
<gene>
    <name evidence="2" type="ORF">ACFPU1_06940</name>
</gene>
<evidence type="ECO:0000256" key="1">
    <source>
        <dbReference type="SAM" id="Phobius"/>
    </source>
</evidence>
<evidence type="ECO:0000313" key="3">
    <source>
        <dbReference type="Proteomes" id="UP001596142"/>
    </source>
</evidence>
<dbReference type="Proteomes" id="UP001596142">
    <property type="component" value="Unassembled WGS sequence"/>
</dbReference>
<dbReference type="InterPro" id="IPR058887">
    <property type="entry name" value="YuzI-like"/>
</dbReference>
<organism evidence="2 3">
    <name type="scientific">Thalassorhabdus alkalitolerans</name>
    <dbReference type="NCBI Taxonomy" id="2282697"/>
    <lineage>
        <taxon>Bacteria</taxon>
        <taxon>Bacillati</taxon>
        <taxon>Bacillota</taxon>
        <taxon>Bacilli</taxon>
        <taxon>Bacillales</taxon>
        <taxon>Bacillaceae</taxon>
        <taxon>Thalassorhabdus</taxon>
    </lineage>
</organism>